<reference evidence="7 8" key="1">
    <citation type="submission" date="2015-08" db="EMBL/GenBank/DDBJ databases">
        <title>Complete genome sequence of Rufibacter tibetensis strain 1351t, a radiation-resistant bacterium from tibet plateau.</title>
        <authorList>
            <person name="Dai J."/>
        </authorList>
    </citation>
    <scope>NUCLEOTIDE SEQUENCE [LARGE SCALE GENOMIC DNA]</scope>
    <source>
        <strain evidence="7 8">1351</strain>
    </source>
</reference>
<dbReference type="Gene3D" id="1.10.287.470">
    <property type="entry name" value="Helix hairpin bin"/>
    <property type="match status" value="1"/>
</dbReference>
<organism evidence="7 8">
    <name type="scientific">Rufibacter tibetensis</name>
    <dbReference type="NCBI Taxonomy" id="512763"/>
    <lineage>
        <taxon>Bacteria</taxon>
        <taxon>Pseudomonadati</taxon>
        <taxon>Bacteroidota</taxon>
        <taxon>Cytophagia</taxon>
        <taxon>Cytophagales</taxon>
        <taxon>Hymenobacteraceae</taxon>
        <taxon>Rufibacter</taxon>
    </lineage>
</organism>
<feature type="domain" description="CzcB-like barrel-sandwich hybrid" evidence="6">
    <location>
        <begin position="71"/>
        <end position="320"/>
    </location>
</feature>
<feature type="transmembrane region" description="Helical" evidence="5">
    <location>
        <begin position="31"/>
        <end position="51"/>
    </location>
</feature>
<comment type="subcellular location">
    <subcellularLocation>
        <location evidence="1">Cell envelope</location>
    </subcellularLocation>
</comment>
<dbReference type="Proteomes" id="UP000061382">
    <property type="component" value="Chromosome"/>
</dbReference>
<keyword evidence="5" id="KW-1133">Transmembrane helix</keyword>
<accession>A0A0P0CUX2</accession>
<name>A0A0P0CUX2_9BACT</name>
<evidence type="ECO:0000256" key="5">
    <source>
        <dbReference type="SAM" id="Phobius"/>
    </source>
</evidence>
<feature type="coiled-coil region" evidence="3">
    <location>
        <begin position="114"/>
        <end position="148"/>
    </location>
</feature>
<evidence type="ECO:0000256" key="2">
    <source>
        <dbReference type="ARBA" id="ARBA00023054"/>
    </source>
</evidence>
<feature type="coiled-coil region" evidence="3">
    <location>
        <begin position="205"/>
        <end position="285"/>
    </location>
</feature>
<dbReference type="Pfam" id="PF25973">
    <property type="entry name" value="BSH_CzcB"/>
    <property type="match status" value="1"/>
</dbReference>
<dbReference type="PANTHER" id="PTHR32347">
    <property type="entry name" value="EFFLUX SYSTEM COMPONENT YKNX-RELATED"/>
    <property type="match status" value="1"/>
</dbReference>
<dbReference type="EMBL" id="CP012643">
    <property type="protein sequence ID" value="ALI98180.1"/>
    <property type="molecule type" value="Genomic_DNA"/>
</dbReference>
<dbReference type="GO" id="GO:0030313">
    <property type="term" value="C:cell envelope"/>
    <property type="evidence" value="ECO:0007669"/>
    <property type="project" value="UniProtKB-SubCell"/>
</dbReference>
<feature type="compositionally biased region" description="Basic and acidic residues" evidence="4">
    <location>
        <begin position="444"/>
        <end position="458"/>
    </location>
</feature>
<protein>
    <submittedName>
        <fullName evidence="7">Biotin attachment protein</fullName>
    </submittedName>
</protein>
<evidence type="ECO:0000256" key="3">
    <source>
        <dbReference type="SAM" id="Coils"/>
    </source>
</evidence>
<dbReference type="InterPro" id="IPR011053">
    <property type="entry name" value="Single_hybrid_motif"/>
</dbReference>
<dbReference type="SUPFAM" id="SSF56954">
    <property type="entry name" value="Outer membrane efflux proteins (OEP)"/>
    <property type="match status" value="1"/>
</dbReference>
<keyword evidence="2 3" id="KW-0175">Coiled coil</keyword>
<proteinExistence type="predicted"/>
<dbReference type="SUPFAM" id="SSF51230">
    <property type="entry name" value="Single hybrid motif"/>
    <property type="match status" value="1"/>
</dbReference>
<dbReference type="InterPro" id="IPR050465">
    <property type="entry name" value="UPF0194_transport"/>
</dbReference>
<dbReference type="OrthoDB" id="9760528at2"/>
<dbReference type="InterPro" id="IPR058647">
    <property type="entry name" value="BSH_CzcB-like"/>
</dbReference>
<evidence type="ECO:0000256" key="4">
    <source>
        <dbReference type="SAM" id="MobiDB-lite"/>
    </source>
</evidence>
<feature type="region of interest" description="Disordered" evidence="4">
    <location>
        <begin position="437"/>
        <end position="458"/>
    </location>
</feature>
<sequence>MAKQTSTSTLPLAWEQYDSFRHVSKPKLARVMAYWCLGFFVLLFIACWLPWTQNIRSAGAVTTLQPQDRPQTVQSTIAGRIEQWRVQEGQKVKKGDTLVILSEVKEKYFDPQLLTRMQEQLQAKEGSLEATQNKAAALSQQIVALQEGLQFSLQKARNKTRQAYLKVQSDSADLVAIKAEFEIAQAQYGRQEKLFQQGLKSLTELESRRLKFQEMQAKLQSTQNKLNISRNEQQNARLELSSLEAEYQDKISKARSDLNSTLAYVNDSKGELSKLKNEYANTEIRNSFYQVTAPQDGVVVRTLKAGLGETIKEGEAICSIMPANPQLAVELYMKAMDVPLLEVGRNVRLQFEGWPALVFSGWPNVGFGTFGGKVAVIDNMNSEGNYRILVVPDPEGTPWPEAILVGSGAYGWAMLNDVPIWYELWRQLNAFPPDYVNGAQNSSKEGKKEKAAKGQEEK</sequence>
<keyword evidence="8" id="KW-1185">Reference proteome</keyword>
<dbReference type="PATRIC" id="fig|512763.3.peg.732"/>
<keyword evidence="5" id="KW-0812">Transmembrane</keyword>
<dbReference type="STRING" id="512763.DC20_03285"/>
<dbReference type="Gene3D" id="2.40.50.100">
    <property type="match status" value="1"/>
</dbReference>
<dbReference type="PANTHER" id="PTHR32347:SF23">
    <property type="entry name" value="BLL5650 PROTEIN"/>
    <property type="match status" value="1"/>
</dbReference>
<keyword evidence="5" id="KW-0472">Membrane</keyword>
<evidence type="ECO:0000259" key="6">
    <source>
        <dbReference type="Pfam" id="PF25973"/>
    </source>
</evidence>
<evidence type="ECO:0000256" key="1">
    <source>
        <dbReference type="ARBA" id="ARBA00004196"/>
    </source>
</evidence>
<dbReference type="AlphaFoldDB" id="A0A0P0CUX2"/>
<evidence type="ECO:0000313" key="8">
    <source>
        <dbReference type="Proteomes" id="UP000061382"/>
    </source>
</evidence>
<dbReference type="RefSeq" id="WP_062542526.1">
    <property type="nucleotide sequence ID" value="NZ_CP012643.1"/>
</dbReference>
<evidence type="ECO:0000313" key="7">
    <source>
        <dbReference type="EMBL" id="ALI98180.1"/>
    </source>
</evidence>
<dbReference type="PRINTS" id="PR01490">
    <property type="entry name" value="RTXTOXIND"/>
</dbReference>
<gene>
    <name evidence="7" type="ORF">DC20_03285</name>
</gene>
<dbReference type="KEGG" id="rti:DC20_03285"/>